<dbReference type="GO" id="GO:0004619">
    <property type="term" value="F:phosphoglycerate mutase activity"/>
    <property type="evidence" value="ECO:0007669"/>
    <property type="project" value="UniProtKB-EC"/>
</dbReference>
<evidence type="ECO:0000256" key="6">
    <source>
        <dbReference type="PIRSR" id="PIRSR613078-2"/>
    </source>
</evidence>
<keyword evidence="4" id="KW-0413">Isomerase</keyword>
<dbReference type="EC" id="5.4.2.11" evidence="2"/>
<dbReference type="STRING" id="113562.SAMN04489716_2234"/>
<feature type="active site" description="Proton donor/acceptor" evidence="5">
    <location>
        <position position="83"/>
    </location>
</feature>
<evidence type="ECO:0000256" key="7">
    <source>
        <dbReference type="SAM" id="MobiDB-lite"/>
    </source>
</evidence>
<evidence type="ECO:0000256" key="5">
    <source>
        <dbReference type="PIRSR" id="PIRSR613078-1"/>
    </source>
</evidence>
<dbReference type="Gene3D" id="3.40.50.1240">
    <property type="entry name" value="Phosphoglycerate mutase-like"/>
    <property type="match status" value="1"/>
</dbReference>
<evidence type="ECO:0000313" key="8">
    <source>
        <dbReference type="EMBL" id="SDT00629.1"/>
    </source>
</evidence>
<feature type="binding site" evidence="6">
    <location>
        <position position="59"/>
    </location>
    <ligand>
        <name>substrate</name>
    </ligand>
</feature>
<dbReference type="EMBL" id="LT629758">
    <property type="protein sequence ID" value="SDT00629.1"/>
    <property type="molecule type" value="Genomic_DNA"/>
</dbReference>
<comment type="similarity">
    <text evidence="1">Belongs to the phosphoglycerate mutase family. BPG-dependent PGAM subfamily.</text>
</comment>
<proteinExistence type="inferred from homology"/>
<dbReference type="InterPro" id="IPR005952">
    <property type="entry name" value="Phosphogly_mut1"/>
</dbReference>
<feature type="active site" description="Tele-phosphohistidine intermediate" evidence="5">
    <location>
        <position position="10"/>
    </location>
</feature>
<dbReference type="PANTHER" id="PTHR11931">
    <property type="entry name" value="PHOSPHOGLYCERATE MUTASE"/>
    <property type="match status" value="1"/>
</dbReference>
<dbReference type="CDD" id="cd07067">
    <property type="entry name" value="HP_PGM_like"/>
    <property type="match status" value="1"/>
</dbReference>
<dbReference type="OrthoDB" id="4120859at2"/>
<keyword evidence="3" id="KW-0324">Glycolysis</keyword>
<evidence type="ECO:0000256" key="4">
    <source>
        <dbReference type="ARBA" id="ARBA00023235"/>
    </source>
</evidence>
<dbReference type="InterPro" id="IPR013078">
    <property type="entry name" value="His_Pase_superF_clade-1"/>
</dbReference>
<feature type="region of interest" description="Disordered" evidence="7">
    <location>
        <begin position="180"/>
        <end position="206"/>
    </location>
</feature>
<dbReference type="RefSeq" id="WP_092544003.1">
    <property type="nucleotide sequence ID" value="NZ_BOMJ01000039.1"/>
</dbReference>
<evidence type="ECO:0000256" key="3">
    <source>
        <dbReference type="ARBA" id="ARBA00023152"/>
    </source>
</evidence>
<dbReference type="GO" id="GO:0006096">
    <property type="term" value="P:glycolytic process"/>
    <property type="evidence" value="ECO:0007669"/>
    <property type="project" value="UniProtKB-KW"/>
</dbReference>
<sequence>MSTVIVFETHSWSEDNDRGIATGWLPGRLSDRGRSLAIELGQRRRDDGIDAVFTSDLRRAVETTEIAFDGSPVPVLHDWRLRECDYGSLNGRPAAEVHGQRTNHLDQPYPDGESWRQAVTRVGGFLADLPSRWDGKRILVVGHVATRWAFDHLLDGFPLEDLATADFEWREGWEYVSADRLTPKRRTSGTADRPLHPVPGSADERT</sequence>
<feature type="binding site" evidence="6">
    <location>
        <begin position="83"/>
        <end position="86"/>
    </location>
    <ligand>
        <name>substrate</name>
    </ligand>
</feature>
<protein>
    <recommendedName>
        <fullName evidence="2">phosphoglycerate mutase (2,3-diphosphoglycerate-dependent)</fullName>
        <ecNumber evidence="2">5.4.2.11</ecNumber>
    </recommendedName>
</protein>
<keyword evidence="9" id="KW-1185">Reference proteome</keyword>
<reference evidence="8 9" key="1">
    <citation type="submission" date="2016-10" db="EMBL/GenBank/DDBJ databases">
        <authorList>
            <person name="de Groot N.N."/>
        </authorList>
    </citation>
    <scope>NUCLEOTIDE SEQUENCE [LARGE SCALE GENOMIC DNA]</scope>
    <source>
        <strain evidence="8 9">DSM 43941</strain>
    </source>
</reference>
<dbReference type="Proteomes" id="UP000198688">
    <property type="component" value="Chromosome I"/>
</dbReference>
<gene>
    <name evidence="8" type="ORF">SAMN04489716_2234</name>
</gene>
<evidence type="ECO:0000256" key="2">
    <source>
        <dbReference type="ARBA" id="ARBA00012028"/>
    </source>
</evidence>
<dbReference type="Pfam" id="PF00300">
    <property type="entry name" value="His_Phos_1"/>
    <property type="match status" value="1"/>
</dbReference>
<evidence type="ECO:0000313" key="9">
    <source>
        <dbReference type="Proteomes" id="UP000198688"/>
    </source>
</evidence>
<evidence type="ECO:0000256" key="1">
    <source>
        <dbReference type="ARBA" id="ARBA00006717"/>
    </source>
</evidence>
<organism evidence="8 9">
    <name type="scientific">Actinoplanes derwentensis</name>
    <dbReference type="NCBI Taxonomy" id="113562"/>
    <lineage>
        <taxon>Bacteria</taxon>
        <taxon>Bacillati</taxon>
        <taxon>Actinomycetota</taxon>
        <taxon>Actinomycetes</taxon>
        <taxon>Micromonosporales</taxon>
        <taxon>Micromonosporaceae</taxon>
        <taxon>Actinoplanes</taxon>
    </lineage>
</organism>
<dbReference type="SUPFAM" id="SSF53254">
    <property type="entry name" value="Phosphoglycerate mutase-like"/>
    <property type="match status" value="1"/>
</dbReference>
<dbReference type="AlphaFoldDB" id="A0A1H1WWR2"/>
<dbReference type="InterPro" id="IPR029033">
    <property type="entry name" value="His_PPase_superfam"/>
</dbReference>
<feature type="binding site" evidence="6">
    <location>
        <begin position="22"/>
        <end position="23"/>
    </location>
    <ligand>
        <name>substrate</name>
    </ligand>
</feature>
<accession>A0A1H1WWR2</accession>
<name>A0A1H1WWR2_9ACTN</name>